<evidence type="ECO:0000313" key="3">
    <source>
        <dbReference type="Proteomes" id="UP000215914"/>
    </source>
</evidence>
<name>A0A251S5Q3_HELAN</name>
<dbReference type="EMBL" id="CM007904">
    <property type="protein sequence ID" value="OTF94186.1"/>
    <property type="molecule type" value="Genomic_DNA"/>
</dbReference>
<sequence length="107" mass="12031">MLYLFAASLSGEIVDAAEELDASSSDNHGFASILNRLKRWFLSHAQYLSFFTILVLASVPNPLFDLTGIMRAIWNSVSGVFFCNPYGDGTRAHMKAFRSRLLAYYQK</sequence>
<evidence type="ECO:0000313" key="1">
    <source>
        <dbReference type="EMBL" id="KAF5763245.1"/>
    </source>
</evidence>
<dbReference type="STRING" id="4232.A0A251S5Q3"/>
<organism evidence="2 3">
    <name type="scientific">Helianthus annuus</name>
    <name type="common">Common sunflower</name>
    <dbReference type="NCBI Taxonomy" id="4232"/>
    <lineage>
        <taxon>Eukaryota</taxon>
        <taxon>Viridiplantae</taxon>
        <taxon>Streptophyta</taxon>
        <taxon>Embryophyta</taxon>
        <taxon>Tracheophyta</taxon>
        <taxon>Spermatophyta</taxon>
        <taxon>Magnoliopsida</taxon>
        <taxon>eudicotyledons</taxon>
        <taxon>Gunneridae</taxon>
        <taxon>Pentapetalae</taxon>
        <taxon>asterids</taxon>
        <taxon>campanulids</taxon>
        <taxon>Asterales</taxon>
        <taxon>Asteraceae</taxon>
        <taxon>Asteroideae</taxon>
        <taxon>Heliantheae alliance</taxon>
        <taxon>Heliantheae</taxon>
        <taxon>Helianthus</taxon>
    </lineage>
</organism>
<accession>A0A251S5Q3</accession>
<evidence type="ECO:0000313" key="2">
    <source>
        <dbReference type="EMBL" id="OTF94186.1"/>
    </source>
</evidence>
<dbReference type="InParanoid" id="A0A251S5Q3"/>
<gene>
    <name evidence="2" type="ORF">HannXRQ_Chr15g0469361</name>
    <name evidence="1" type="ORF">HanXRQr2_Chr15g0678031</name>
</gene>
<protein>
    <submittedName>
        <fullName evidence="2">Uncharacterized protein</fullName>
    </submittedName>
</protein>
<dbReference type="Gramene" id="mRNA:HanXRQr2_Chr15g0678031">
    <property type="protein sequence ID" value="mRNA:HanXRQr2_Chr15g0678031"/>
    <property type="gene ID" value="HanXRQr2_Chr15g0678031"/>
</dbReference>
<reference evidence="1" key="3">
    <citation type="submission" date="2020-06" db="EMBL/GenBank/DDBJ databases">
        <title>Helianthus annuus Genome sequencing and assembly Release 2.</title>
        <authorList>
            <person name="Gouzy J."/>
            <person name="Langlade N."/>
            <person name="Munos S."/>
        </authorList>
    </citation>
    <scope>NUCLEOTIDE SEQUENCE</scope>
    <source>
        <tissue evidence="1">Leaves</tissue>
    </source>
</reference>
<proteinExistence type="predicted"/>
<reference evidence="1 3" key="1">
    <citation type="journal article" date="2017" name="Nature">
        <title>The sunflower genome provides insights into oil metabolism, flowering and Asterid evolution.</title>
        <authorList>
            <person name="Badouin H."/>
            <person name="Gouzy J."/>
            <person name="Grassa C.J."/>
            <person name="Murat F."/>
            <person name="Staton S.E."/>
            <person name="Cottret L."/>
            <person name="Lelandais-Briere C."/>
            <person name="Owens G.L."/>
            <person name="Carrere S."/>
            <person name="Mayjonade B."/>
            <person name="Legrand L."/>
            <person name="Gill N."/>
            <person name="Kane N.C."/>
            <person name="Bowers J.E."/>
            <person name="Hubner S."/>
            <person name="Bellec A."/>
            <person name="Berard A."/>
            <person name="Berges H."/>
            <person name="Blanchet N."/>
            <person name="Boniface M.C."/>
            <person name="Brunel D."/>
            <person name="Catrice O."/>
            <person name="Chaidir N."/>
            <person name="Claudel C."/>
            <person name="Donnadieu C."/>
            <person name="Faraut T."/>
            <person name="Fievet G."/>
            <person name="Helmstetter N."/>
            <person name="King M."/>
            <person name="Knapp S.J."/>
            <person name="Lai Z."/>
            <person name="Le Paslier M.C."/>
            <person name="Lippi Y."/>
            <person name="Lorenzon L."/>
            <person name="Mandel J.R."/>
            <person name="Marage G."/>
            <person name="Marchand G."/>
            <person name="Marquand E."/>
            <person name="Bret-Mestries E."/>
            <person name="Morien E."/>
            <person name="Nambeesan S."/>
            <person name="Nguyen T."/>
            <person name="Pegot-Espagnet P."/>
            <person name="Pouilly N."/>
            <person name="Raftis F."/>
            <person name="Sallet E."/>
            <person name="Schiex T."/>
            <person name="Thomas J."/>
            <person name="Vandecasteele C."/>
            <person name="Vares D."/>
            <person name="Vear F."/>
            <person name="Vautrin S."/>
            <person name="Crespi M."/>
            <person name="Mangin B."/>
            <person name="Burke J.M."/>
            <person name="Salse J."/>
            <person name="Munos S."/>
            <person name="Vincourt P."/>
            <person name="Rieseberg L.H."/>
            <person name="Langlade N.B."/>
        </authorList>
    </citation>
    <scope>NUCLEOTIDE SEQUENCE [LARGE SCALE GENOMIC DNA]</scope>
    <source>
        <strain evidence="3">cv. SF193</strain>
        <tissue evidence="1">Leaves</tissue>
    </source>
</reference>
<dbReference type="AlphaFoldDB" id="A0A251S5Q3"/>
<reference evidence="2" key="2">
    <citation type="submission" date="2017-02" db="EMBL/GenBank/DDBJ databases">
        <title>Sunflower complete genome.</title>
        <authorList>
            <person name="Langlade N."/>
            <person name="Munos S."/>
        </authorList>
    </citation>
    <scope>NUCLEOTIDE SEQUENCE [LARGE SCALE GENOMIC DNA]</scope>
    <source>
        <tissue evidence="2">Leaves</tissue>
    </source>
</reference>
<keyword evidence="3" id="KW-1185">Reference proteome</keyword>
<dbReference type="EMBL" id="MNCJ02000330">
    <property type="protein sequence ID" value="KAF5763245.1"/>
    <property type="molecule type" value="Genomic_DNA"/>
</dbReference>
<dbReference type="Proteomes" id="UP000215914">
    <property type="component" value="Chromosome 15"/>
</dbReference>